<evidence type="ECO:0000313" key="17">
    <source>
        <dbReference type="Proteomes" id="UP000327236"/>
    </source>
</evidence>
<dbReference type="GeneID" id="31742422"/>
<sequence>MTNTNSWKIRDITIPNRVVVAPMAGVSNSAFRVVCKEFGAGLVVCEMISDHGIIYRNKKTLDMLQVAPNEHPMSIQIFGGTEDTLLEAAQYIDQNTAADIIDINMGCPVPKVTKTDAGSKWLLDANKIYQMVHKVVQNVEKPVSVKMRLGWDRKHIFAVENALAAQEAGASMLAMHGRTRKQMYQGEADWETLHEVANALTIPFVGNGDITSPELAKKMIDEVGATAVMIGRAALGNPWEIKDMVHYLETGEKLRPQTVREKIETAKHQLNGLVELKGEKVAVPEFRQQAAYYLKGIPRSARTRAKINEVWTRQEVYDLLDGFVEEYEKREAAKKARQAMKD</sequence>
<dbReference type="PANTHER" id="PTHR45846">
    <property type="entry name" value="TRNA-DIHYDROURIDINE(47) SYNTHASE [NAD(P)(+)]-LIKE"/>
    <property type="match status" value="1"/>
</dbReference>
<dbReference type="GO" id="GO:0017150">
    <property type="term" value="F:tRNA dihydrouridine synthase activity"/>
    <property type="evidence" value="ECO:0007669"/>
    <property type="project" value="InterPro"/>
</dbReference>
<dbReference type="InterPro" id="IPR024036">
    <property type="entry name" value="tRNA-dHydroUridine_Synthase_C"/>
</dbReference>
<dbReference type="GO" id="GO:0050660">
    <property type="term" value="F:flavin adenine dinucleotide binding"/>
    <property type="evidence" value="ECO:0007669"/>
    <property type="project" value="InterPro"/>
</dbReference>
<dbReference type="InterPro" id="IPR004652">
    <property type="entry name" value="DusB-like"/>
</dbReference>
<feature type="binding site" evidence="14">
    <location>
        <position position="176"/>
    </location>
    <ligand>
        <name>FMN</name>
        <dbReference type="ChEBI" id="CHEBI:58210"/>
    </ligand>
</feature>
<dbReference type="PROSITE" id="PS01136">
    <property type="entry name" value="UPF0034"/>
    <property type="match status" value="1"/>
</dbReference>
<keyword evidence="5 12" id="KW-0288">FMN</keyword>
<keyword evidence="4 12" id="KW-0285">Flavoprotein</keyword>
<evidence type="ECO:0000256" key="3">
    <source>
        <dbReference type="ARBA" id="ARBA00022555"/>
    </source>
</evidence>
<name>A0A5N1IFC3_LACJE</name>
<evidence type="ECO:0000256" key="10">
    <source>
        <dbReference type="ARBA" id="ARBA00048205"/>
    </source>
</evidence>
<evidence type="ECO:0000256" key="6">
    <source>
        <dbReference type="ARBA" id="ARBA00022694"/>
    </source>
</evidence>
<evidence type="ECO:0000313" key="16">
    <source>
        <dbReference type="EMBL" id="KAA9323504.1"/>
    </source>
</evidence>
<dbReference type="SUPFAM" id="SSF51395">
    <property type="entry name" value="FMN-linked oxidoreductases"/>
    <property type="match status" value="1"/>
</dbReference>
<evidence type="ECO:0000256" key="5">
    <source>
        <dbReference type="ARBA" id="ARBA00022643"/>
    </source>
</evidence>
<keyword evidence="8" id="KW-0694">RNA-binding</keyword>
<comment type="function">
    <text evidence="2 12">Catalyzes the synthesis of 5,6-dihydrouridine (D), a modified base found in the D-loop of most tRNAs, via the reduction of the C5-C6 double bond in target uridines.</text>
</comment>
<dbReference type="GO" id="GO:0000049">
    <property type="term" value="F:tRNA binding"/>
    <property type="evidence" value="ECO:0007669"/>
    <property type="project" value="UniProtKB-KW"/>
</dbReference>
<feature type="binding site" evidence="14">
    <location>
        <begin position="231"/>
        <end position="232"/>
    </location>
    <ligand>
        <name>FMN</name>
        <dbReference type="ChEBI" id="CHEBI:58210"/>
    </ligand>
</feature>
<accession>A0A5N1IFC3</accession>
<keyword evidence="7" id="KW-0521">NADP</keyword>
<dbReference type="PANTHER" id="PTHR45846:SF1">
    <property type="entry name" value="TRNA-DIHYDROURIDINE(47) SYNTHASE [NAD(P)(+)]-LIKE"/>
    <property type="match status" value="1"/>
</dbReference>
<comment type="caution">
    <text evidence="16">The sequence shown here is derived from an EMBL/GenBank/DDBJ whole genome shotgun (WGS) entry which is preliminary data.</text>
</comment>
<organism evidence="16 17">
    <name type="scientific">Lactobacillus jensenii</name>
    <dbReference type="NCBI Taxonomy" id="109790"/>
    <lineage>
        <taxon>Bacteria</taxon>
        <taxon>Bacillati</taxon>
        <taxon>Bacillota</taxon>
        <taxon>Bacilli</taxon>
        <taxon>Lactobacillales</taxon>
        <taxon>Lactobacillaceae</taxon>
        <taxon>Lactobacillus</taxon>
    </lineage>
</organism>
<feature type="binding site" evidence="14">
    <location>
        <position position="146"/>
    </location>
    <ligand>
        <name>FMN</name>
        <dbReference type="ChEBI" id="CHEBI:58210"/>
    </ligand>
</feature>
<keyword evidence="6 12" id="KW-0819">tRNA processing</keyword>
<dbReference type="OrthoDB" id="9764501at2"/>
<dbReference type="InterPro" id="IPR013785">
    <property type="entry name" value="Aldolase_TIM"/>
</dbReference>
<comment type="similarity">
    <text evidence="12">Belongs to the dus family.</text>
</comment>
<dbReference type="Gene3D" id="1.10.1200.80">
    <property type="entry name" value="Putative flavin oxidoreducatase, domain 2"/>
    <property type="match status" value="1"/>
</dbReference>
<feature type="binding site" evidence="14">
    <location>
        <begin position="22"/>
        <end position="24"/>
    </location>
    <ligand>
        <name>FMN</name>
        <dbReference type="ChEBI" id="CHEBI:58210"/>
    </ligand>
</feature>
<dbReference type="NCBIfam" id="TIGR00737">
    <property type="entry name" value="nifR3_yhdG"/>
    <property type="match status" value="1"/>
</dbReference>
<feature type="domain" description="DUS-like FMN-binding" evidence="15">
    <location>
        <begin position="20"/>
        <end position="321"/>
    </location>
</feature>
<evidence type="ECO:0000256" key="7">
    <source>
        <dbReference type="ARBA" id="ARBA00022857"/>
    </source>
</evidence>
<dbReference type="InterPro" id="IPR001269">
    <property type="entry name" value="DUS_fam"/>
</dbReference>
<evidence type="ECO:0000256" key="13">
    <source>
        <dbReference type="PIRSR" id="PIRSR006621-1"/>
    </source>
</evidence>
<dbReference type="CDD" id="cd02801">
    <property type="entry name" value="DUS_like_FMN"/>
    <property type="match status" value="1"/>
</dbReference>
<dbReference type="Gene3D" id="3.20.20.70">
    <property type="entry name" value="Aldolase class I"/>
    <property type="match status" value="1"/>
</dbReference>
<comment type="catalytic activity">
    <reaction evidence="10">
        <text>a 5,6-dihydrouridine in tRNA + NADP(+) = a uridine in tRNA + NADPH + H(+)</text>
        <dbReference type="Rhea" id="RHEA:23624"/>
        <dbReference type="Rhea" id="RHEA-COMP:13339"/>
        <dbReference type="Rhea" id="RHEA-COMP:13887"/>
        <dbReference type="ChEBI" id="CHEBI:15378"/>
        <dbReference type="ChEBI" id="CHEBI:57783"/>
        <dbReference type="ChEBI" id="CHEBI:58349"/>
        <dbReference type="ChEBI" id="CHEBI:65315"/>
        <dbReference type="ChEBI" id="CHEBI:74443"/>
    </reaction>
</comment>
<evidence type="ECO:0000256" key="14">
    <source>
        <dbReference type="PIRSR" id="PIRSR006621-2"/>
    </source>
</evidence>
<dbReference type="RefSeq" id="WP_006585226.1">
    <property type="nucleotide sequence ID" value="NZ_CATOUV010000001.1"/>
</dbReference>
<evidence type="ECO:0000256" key="8">
    <source>
        <dbReference type="ARBA" id="ARBA00022884"/>
    </source>
</evidence>
<dbReference type="Proteomes" id="UP000327236">
    <property type="component" value="Unassembled WGS sequence"/>
</dbReference>
<dbReference type="AlphaFoldDB" id="A0A5N1IFC3"/>
<keyword evidence="14" id="KW-0547">Nucleotide-binding</keyword>
<evidence type="ECO:0000256" key="4">
    <source>
        <dbReference type="ARBA" id="ARBA00022630"/>
    </source>
</evidence>
<protein>
    <recommendedName>
        <fullName evidence="12">tRNA-dihydrouridine synthase</fullName>
        <ecNumber evidence="12">1.3.1.-</ecNumber>
    </recommendedName>
</protein>
<gene>
    <name evidence="16" type="primary">dusB</name>
    <name evidence="16" type="ORF">F6H94_02810</name>
</gene>
<proteinExistence type="inferred from homology"/>
<dbReference type="EMBL" id="VYWW01000008">
    <property type="protein sequence ID" value="KAA9323504.1"/>
    <property type="molecule type" value="Genomic_DNA"/>
</dbReference>
<dbReference type="InterPro" id="IPR018517">
    <property type="entry name" value="tRNA_hU_synthase_CS"/>
</dbReference>
<feature type="binding site" evidence="14">
    <location>
        <position position="76"/>
    </location>
    <ligand>
        <name>FMN</name>
        <dbReference type="ChEBI" id="CHEBI:58210"/>
    </ligand>
</feature>
<keyword evidence="9 12" id="KW-0560">Oxidoreductase</keyword>
<evidence type="ECO:0000256" key="11">
    <source>
        <dbReference type="ARBA" id="ARBA00048802"/>
    </source>
</evidence>
<evidence type="ECO:0000256" key="2">
    <source>
        <dbReference type="ARBA" id="ARBA00002790"/>
    </source>
</evidence>
<evidence type="ECO:0000259" key="15">
    <source>
        <dbReference type="Pfam" id="PF01207"/>
    </source>
</evidence>
<feature type="active site" description="Proton donor" evidence="13">
    <location>
        <position position="107"/>
    </location>
</feature>
<dbReference type="PIRSF" id="PIRSF006621">
    <property type="entry name" value="Dus"/>
    <property type="match status" value="1"/>
</dbReference>
<dbReference type="Pfam" id="PF01207">
    <property type="entry name" value="Dus"/>
    <property type="match status" value="1"/>
</dbReference>
<evidence type="ECO:0000256" key="1">
    <source>
        <dbReference type="ARBA" id="ARBA00001917"/>
    </source>
</evidence>
<evidence type="ECO:0000256" key="9">
    <source>
        <dbReference type="ARBA" id="ARBA00023002"/>
    </source>
</evidence>
<dbReference type="KEGG" id="lje:BUE77_01740"/>
<evidence type="ECO:0000256" key="12">
    <source>
        <dbReference type="PIRNR" id="PIRNR006621"/>
    </source>
</evidence>
<comment type="catalytic activity">
    <reaction evidence="11">
        <text>a 5,6-dihydrouridine in tRNA + NAD(+) = a uridine in tRNA + NADH + H(+)</text>
        <dbReference type="Rhea" id="RHEA:54452"/>
        <dbReference type="Rhea" id="RHEA-COMP:13339"/>
        <dbReference type="Rhea" id="RHEA-COMP:13887"/>
        <dbReference type="ChEBI" id="CHEBI:15378"/>
        <dbReference type="ChEBI" id="CHEBI:57540"/>
        <dbReference type="ChEBI" id="CHEBI:57945"/>
        <dbReference type="ChEBI" id="CHEBI:65315"/>
        <dbReference type="ChEBI" id="CHEBI:74443"/>
    </reaction>
</comment>
<dbReference type="EC" id="1.3.1.-" evidence="12"/>
<dbReference type="InterPro" id="IPR035587">
    <property type="entry name" value="DUS-like_FMN-bd"/>
</dbReference>
<keyword evidence="3" id="KW-0820">tRNA-binding</keyword>
<comment type="cofactor">
    <cofactor evidence="1 12 14">
        <name>FMN</name>
        <dbReference type="ChEBI" id="CHEBI:58210"/>
    </cofactor>
</comment>
<reference evidence="16 17" key="1">
    <citation type="submission" date="2019-09" db="EMBL/GenBank/DDBJ databases">
        <title>Draft genome sequence assemblies of isolates from the urinary tract.</title>
        <authorList>
            <person name="Mores C.R."/>
            <person name="Putonti C."/>
            <person name="Wolfe A.J."/>
        </authorList>
    </citation>
    <scope>NUCLEOTIDE SEQUENCE [LARGE SCALE GENOMIC DNA]</scope>
    <source>
        <strain evidence="16 17">UMB246</strain>
    </source>
</reference>